<dbReference type="InterPro" id="IPR007696">
    <property type="entry name" value="DNA_mismatch_repair_MutS_core"/>
</dbReference>
<keyword evidence="2" id="KW-0547">Nucleotide-binding</keyword>
<keyword evidence="4" id="KW-0067">ATP-binding</keyword>
<keyword evidence="3" id="KW-0227">DNA damage</keyword>
<evidence type="ECO:0000256" key="1">
    <source>
        <dbReference type="ARBA" id="ARBA00006271"/>
    </source>
</evidence>
<dbReference type="SUPFAM" id="SSF48334">
    <property type="entry name" value="DNA repair protein MutS, domain III"/>
    <property type="match status" value="1"/>
</dbReference>
<feature type="region of interest" description="Disordered" evidence="6">
    <location>
        <begin position="340"/>
        <end position="377"/>
    </location>
</feature>
<dbReference type="GO" id="GO:0032301">
    <property type="term" value="C:MutSalpha complex"/>
    <property type="evidence" value="ECO:0007669"/>
    <property type="project" value="TreeGrafter"/>
</dbReference>
<dbReference type="InterPro" id="IPR036187">
    <property type="entry name" value="DNA_mismatch_repair_MutS_sf"/>
</dbReference>
<keyword evidence="9" id="KW-1185">Reference proteome</keyword>
<evidence type="ECO:0000313" key="8">
    <source>
        <dbReference type="EMBL" id="CDW71809.1"/>
    </source>
</evidence>
<feature type="compositionally biased region" description="Basic and acidic residues" evidence="6">
    <location>
        <begin position="1169"/>
        <end position="1184"/>
    </location>
</feature>
<evidence type="ECO:0000259" key="7">
    <source>
        <dbReference type="PROSITE" id="PS00486"/>
    </source>
</evidence>
<dbReference type="Gene3D" id="1.10.1420.10">
    <property type="match status" value="1"/>
</dbReference>
<organism evidence="8 9">
    <name type="scientific">Stylonychia lemnae</name>
    <name type="common">Ciliate</name>
    <dbReference type="NCBI Taxonomy" id="5949"/>
    <lineage>
        <taxon>Eukaryota</taxon>
        <taxon>Sar</taxon>
        <taxon>Alveolata</taxon>
        <taxon>Ciliophora</taxon>
        <taxon>Intramacronucleata</taxon>
        <taxon>Spirotrichea</taxon>
        <taxon>Stichotrichia</taxon>
        <taxon>Sporadotrichida</taxon>
        <taxon>Oxytrichidae</taxon>
        <taxon>Stylonychinae</taxon>
        <taxon>Stylonychia</taxon>
    </lineage>
</organism>
<feature type="compositionally biased region" description="Polar residues" evidence="6">
    <location>
        <begin position="1"/>
        <end position="18"/>
    </location>
</feature>
<dbReference type="GO" id="GO:0140664">
    <property type="term" value="F:ATP-dependent DNA damage sensor activity"/>
    <property type="evidence" value="ECO:0007669"/>
    <property type="project" value="InterPro"/>
</dbReference>
<dbReference type="PANTHER" id="PTHR11361">
    <property type="entry name" value="DNA MISMATCH REPAIR PROTEIN MUTS FAMILY MEMBER"/>
    <property type="match status" value="1"/>
</dbReference>
<gene>
    <name evidence="8" type="primary">Contig11338.g12115</name>
    <name evidence="8" type="ORF">STYLEM_759</name>
</gene>
<feature type="compositionally biased region" description="Polar residues" evidence="6">
    <location>
        <begin position="340"/>
        <end position="349"/>
    </location>
</feature>
<keyword evidence="5" id="KW-0238">DNA-binding</keyword>
<dbReference type="PANTHER" id="PTHR11361:SF148">
    <property type="entry name" value="DNA MISMATCH REPAIR PROTEIN MSH6"/>
    <property type="match status" value="1"/>
</dbReference>
<dbReference type="InterPro" id="IPR007695">
    <property type="entry name" value="DNA_mismatch_repair_MutS-lik_N"/>
</dbReference>
<dbReference type="GO" id="GO:0005524">
    <property type="term" value="F:ATP binding"/>
    <property type="evidence" value="ECO:0007669"/>
    <property type="project" value="UniProtKB-UniRule"/>
</dbReference>
<comment type="similarity">
    <text evidence="1">Belongs to the DNA mismatch repair MutS family.</text>
</comment>
<proteinExistence type="inferred from homology"/>
<name>A0A077ZQV7_STYLE</name>
<dbReference type="GO" id="GO:0030983">
    <property type="term" value="F:mismatched DNA binding"/>
    <property type="evidence" value="ECO:0007669"/>
    <property type="project" value="UniProtKB-UniRule"/>
</dbReference>
<feature type="region of interest" description="Disordered" evidence="6">
    <location>
        <begin position="118"/>
        <end position="137"/>
    </location>
</feature>
<dbReference type="InParanoid" id="A0A077ZQV7"/>
<dbReference type="OrthoDB" id="10252754at2759"/>
<dbReference type="Gene3D" id="3.30.420.110">
    <property type="entry name" value="MutS, connector domain"/>
    <property type="match status" value="1"/>
</dbReference>
<evidence type="ECO:0000256" key="3">
    <source>
        <dbReference type="ARBA" id="ARBA00022763"/>
    </source>
</evidence>
<evidence type="ECO:0000313" key="9">
    <source>
        <dbReference type="Proteomes" id="UP000039865"/>
    </source>
</evidence>
<feature type="region of interest" description="Disordered" evidence="6">
    <location>
        <begin position="1161"/>
        <end position="1184"/>
    </location>
</feature>
<dbReference type="Proteomes" id="UP000039865">
    <property type="component" value="Unassembled WGS sequence"/>
</dbReference>
<dbReference type="InterPro" id="IPR027417">
    <property type="entry name" value="P-loop_NTPase"/>
</dbReference>
<dbReference type="Pfam" id="PF05192">
    <property type="entry name" value="MutS_III"/>
    <property type="match status" value="1"/>
</dbReference>
<evidence type="ECO:0000256" key="2">
    <source>
        <dbReference type="ARBA" id="ARBA00022741"/>
    </source>
</evidence>
<dbReference type="SUPFAM" id="SSF52540">
    <property type="entry name" value="P-loop containing nucleoside triphosphate hydrolases"/>
    <property type="match status" value="1"/>
</dbReference>
<dbReference type="SUPFAM" id="SSF55271">
    <property type="entry name" value="DNA repair protein MutS, domain I"/>
    <property type="match status" value="1"/>
</dbReference>
<accession>A0A077ZQV7</accession>
<dbReference type="SMART" id="SM00533">
    <property type="entry name" value="MUTSd"/>
    <property type="match status" value="1"/>
</dbReference>
<dbReference type="EMBL" id="CCKQ01000718">
    <property type="protein sequence ID" value="CDW71809.1"/>
    <property type="molecule type" value="Genomic_DNA"/>
</dbReference>
<feature type="region of interest" description="Disordered" evidence="6">
    <location>
        <begin position="180"/>
        <end position="210"/>
    </location>
</feature>
<evidence type="ECO:0000256" key="5">
    <source>
        <dbReference type="ARBA" id="ARBA00023125"/>
    </source>
</evidence>
<dbReference type="SMART" id="SM00534">
    <property type="entry name" value="MUTSac"/>
    <property type="match status" value="1"/>
</dbReference>
<dbReference type="InterPro" id="IPR036678">
    <property type="entry name" value="MutS_con_dom_sf"/>
</dbReference>
<feature type="region of interest" description="Disordered" evidence="6">
    <location>
        <begin position="254"/>
        <end position="280"/>
    </location>
</feature>
<dbReference type="Pfam" id="PF00488">
    <property type="entry name" value="MutS_V"/>
    <property type="match status" value="1"/>
</dbReference>
<dbReference type="Pfam" id="PF01624">
    <property type="entry name" value="MutS_I"/>
    <property type="match status" value="1"/>
</dbReference>
<feature type="compositionally biased region" description="Low complexity" evidence="6">
    <location>
        <begin position="350"/>
        <end position="377"/>
    </location>
</feature>
<dbReference type="InterPro" id="IPR045076">
    <property type="entry name" value="MutS"/>
</dbReference>
<dbReference type="InterPro" id="IPR000432">
    <property type="entry name" value="DNA_mismatch_repair_MutS_C"/>
</dbReference>
<sequence length="1324" mass="152640">MNRPYQQNYHSQTSNYNTGYKSYGRGYGRGRSKSFFYGRNKNYNNQNYENYSQATYNGNGGPGVQDERQGQCENMNSQEGIEENAFGQADNNKKRTFNQLQQETNQLKVENLGISEYDFSDNKPVKRSRKKASDEQYEIKDEYDFSISQQQKRQQKQPQLQSQCTQSYFQQQLEISPTKSVKKKVQFQGEDNQGEETDATEHAEPGPKYVPIDNEEVKKIEKSSYTQKNTVYCHAFGYAKIIDKQIKEETGISSPTKYAGSYKLPQDRQSRQEPFNSQQKIKQETVPFGQAQPNSTHNNYIQNLQNNVNQNQNKSHQTRLQLTQNIPQIKTEIVMPSLPDQISQSQSTRNTNTAHNNNNNNGNNNMNGNNNNGNSTLNKFMNQQFKPQQYQLPVTNNNGQPLSEKQKIGIELYNMHQQNMKEKNHILQNIRNAAEFQALPWFLQPDKILDMNKRRPGNPQYDPGTVYIPVQELAKFSPFLRQYWSLKQNHFDKILCFQKGKFYELYYIDALIGHHYLKIAWSGGSNAIHFQQAISCGIHENNLNKVCQEFIDLGFKVAVIEQAEDKREVDERIKAQHLILNARAPRTPDMLVKRQISGIFTKGILPYDPGQQDYEAKWILSLYVETRNPFGNNGNDKDRRDKIGVAFFDNTTLTLHLGQFEEDMLYSKFRTLLCQIRPREIIFDKENISLDIVKILKEQPLTPDLNNISLQRERLAIKYFGNDTQKWPRALQDYRSNQDIFTPSWISFAMIIMYLQNGLIADQVVGLSDIHKYDPDMQLKTCMEIDSQAIKQLELLEVPGTDKPKKEGSLFHYLDHTKTVFGRRLLKKWISTPLFDVDKINTRLDAVEDLLSHPDMLQKLQDKLKMLPDFDKECTNIYKLSTKTSMTLLAFEKLDIESLRDFYNLLEKIKLVGNILELFKTKKEKFKSHRLKALLTMKDVNTKANVKTERNLKNEDQKPDINLLDKKKYPTAIFPEIHSAIAEFEALIIWSTGSNGEKFPEPFEGFDADYDRAKFRIKDIEMKLDKHLQEVRQIGICQKFRKSLLKEEEDHLILNQSKHQMQLYVTELEDAEYNIKIAIMPFICSIFGIFQQKRRVWQQITSCLAELDCYTSLAIVAQTKPYLELKKMRHPCVNLTFVPGLEISAHFTNAHSHQKTNTFIPNDTSLGRRYTDKDKSPSKLDDKQPNILLLTGPNMGGKSTLLRQTCLAVILAQIGSLVPAEKCVLTPVDKVFTRLGASDKLLEKKSTFYVEMEETKAILDKATQNSLAVLDELGRGTSTYDGLSIADAVLNFLADKVGVCLYSFQTLIVSSAFCNSSSLVMLKI</sequence>
<dbReference type="GO" id="GO:0006298">
    <property type="term" value="P:mismatch repair"/>
    <property type="evidence" value="ECO:0007669"/>
    <property type="project" value="InterPro"/>
</dbReference>
<evidence type="ECO:0000256" key="6">
    <source>
        <dbReference type="SAM" id="MobiDB-lite"/>
    </source>
</evidence>
<dbReference type="PROSITE" id="PS00486">
    <property type="entry name" value="DNA_MISMATCH_REPAIR_2"/>
    <property type="match status" value="1"/>
</dbReference>
<reference evidence="8 9" key="1">
    <citation type="submission" date="2014-06" db="EMBL/GenBank/DDBJ databases">
        <authorList>
            <person name="Swart Estienne"/>
        </authorList>
    </citation>
    <scope>NUCLEOTIDE SEQUENCE [LARGE SCALE GENOMIC DNA]</scope>
    <source>
        <strain evidence="8 9">130c</strain>
    </source>
</reference>
<dbReference type="Gene3D" id="3.40.50.300">
    <property type="entry name" value="P-loop containing nucleotide triphosphate hydrolases"/>
    <property type="match status" value="1"/>
</dbReference>
<feature type="domain" description="DNA mismatch repair proteins mutS family" evidence="7">
    <location>
        <begin position="1266"/>
        <end position="1282"/>
    </location>
</feature>
<protein>
    <submittedName>
        <fullName evidence="8">Domain iii family protein</fullName>
    </submittedName>
</protein>
<dbReference type="Gene3D" id="3.40.1170.10">
    <property type="entry name" value="DNA repair protein MutS, domain I"/>
    <property type="match status" value="1"/>
</dbReference>
<dbReference type="InterPro" id="IPR016151">
    <property type="entry name" value="DNA_mismatch_repair_MutS_N"/>
</dbReference>
<feature type="region of interest" description="Disordered" evidence="6">
    <location>
        <begin position="1"/>
        <end position="23"/>
    </location>
</feature>
<evidence type="ECO:0000256" key="4">
    <source>
        <dbReference type="ARBA" id="ARBA00022840"/>
    </source>
</evidence>